<dbReference type="FunFam" id="1.10.405.20:FF:000001">
    <property type="entry name" value="Amine oxidase"/>
    <property type="match status" value="1"/>
</dbReference>
<evidence type="ECO:0000313" key="3">
    <source>
        <dbReference type="Proteomes" id="UP000231658"/>
    </source>
</evidence>
<evidence type="ECO:0000313" key="2">
    <source>
        <dbReference type="EMBL" id="SCA56552.1"/>
    </source>
</evidence>
<dbReference type="InterPro" id="IPR036188">
    <property type="entry name" value="FAD/NAD-bd_sf"/>
</dbReference>
<protein>
    <submittedName>
        <fullName evidence="2">Putative amine oxidase</fullName>
    </submittedName>
</protein>
<name>A0A1C3RH80_9PROT</name>
<dbReference type="SUPFAM" id="SSF51905">
    <property type="entry name" value="FAD/NAD(P)-binding domain"/>
    <property type="match status" value="1"/>
</dbReference>
<dbReference type="RefSeq" id="WP_069188653.1">
    <property type="nucleotide sequence ID" value="NZ_FLYE01000014.1"/>
</dbReference>
<dbReference type="Gene3D" id="3.50.50.60">
    <property type="entry name" value="FAD/NAD(P)-binding domain"/>
    <property type="match status" value="1"/>
</dbReference>
<dbReference type="STRING" id="1867952.MTBPR1_210004"/>
<dbReference type="PANTHER" id="PTHR42923:SF17">
    <property type="entry name" value="AMINE OXIDASE DOMAIN-CONTAINING PROTEIN"/>
    <property type="match status" value="1"/>
</dbReference>
<dbReference type="Gene3D" id="1.10.405.20">
    <property type="match status" value="1"/>
</dbReference>
<gene>
    <name evidence="2" type="ORF">MTBPR1_210004</name>
</gene>
<dbReference type="EMBL" id="FLYE01000014">
    <property type="protein sequence ID" value="SCA56552.1"/>
    <property type="molecule type" value="Genomic_DNA"/>
</dbReference>
<keyword evidence="3" id="KW-1185">Reference proteome</keyword>
<sequence length="448" mass="50774">MITSPTPKRLKIAIIGTGISGMSASWLLSMNHDVTIFEKDDRIGGHTNTVNVDGTGVDTGFIVYNEKNYPNLIAMFDHFGVETQETDMSFGVSVGRGDFEYAGSDIWGLIAQKKNLFRPRFWAMVKDILRFYKEAPSLLSMDQMPNVTLGEFLKQNNYSESFQRDHLLPMGAAIWSTPVETMMDYPLEAFLRFCDNHGLLQLADRPKWRTVVGGSCQYIDKLTRNFKGDISLNRGAAKVWQYGSGVGVEDRNGEIERFDHVVLACHADQALKMLADADAAEKKLLSAFTYQPNIAILHTDKSLMPKNRKAWSSWNYLSEEVEDKDDVCVTYWMNNLQHIKGDTDYFVTLNPTHLPKDGVIIRSFLYHHPMFDQDAVSAQRMMWNIQGKRNIWFCGSYFGHGFHEDGLQSGLAVGEALGGVKRPWMVENESGRINLPKDWPNLMKQEAA</sequence>
<dbReference type="AlphaFoldDB" id="A0A1C3RH80"/>
<dbReference type="InterPro" id="IPR050464">
    <property type="entry name" value="Zeta_carotene_desat/Oxidored"/>
</dbReference>
<evidence type="ECO:0000259" key="1">
    <source>
        <dbReference type="Pfam" id="PF01593"/>
    </source>
</evidence>
<dbReference type="OrthoDB" id="20837at2"/>
<reference evidence="2 3" key="1">
    <citation type="submission" date="2016-07" db="EMBL/GenBank/DDBJ databases">
        <authorList>
            <person name="Lefevre C.T."/>
        </authorList>
    </citation>
    <scope>NUCLEOTIDE SEQUENCE [LARGE SCALE GENOMIC DNA]</scope>
    <source>
        <strain evidence="2">PR1</strain>
    </source>
</reference>
<dbReference type="GO" id="GO:0016491">
    <property type="term" value="F:oxidoreductase activity"/>
    <property type="evidence" value="ECO:0007669"/>
    <property type="project" value="InterPro"/>
</dbReference>
<dbReference type="PANTHER" id="PTHR42923">
    <property type="entry name" value="PROTOPORPHYRINOGEN OXIDASE"/>
    <property type="match status" value="1"/>
</dbReference>
<dbReference type="Gene3D" id="3.30.70.1990">
    <property type="match status" value="1"/>
</dbReference>
<dbReference type="Proteomes" id="UP000231658">
    <property type="component" value="Unassembled WGS sequence"/>
</dbReference>
<dbReference type="Pfam" id="PF01593">
    <property type="entry name" value="Amino_oxidase"/>
    <property type="match status" value="1"/>
</dbReference>
<accession>A0A1C3RH80</accession>
<feature type="domain" description="Amine oxidase" evidence="1">
    <location>
        <begin position="19"/>
        <end position="307"/>
    </location>
</feature>
<proteinExistence type="predicted"/>
<dbReference type="InterPro" id="IPR002937">
    <property type="entry name" value="Amino_oxidase"/>
</dbReference>
<organism evidence="2 3">
    <name type="scientific">Candidatus Terasakiella magnetica</name>
    <dbReference type="NCBI Taxonomy" id="1867952"/>
    <lineage>
        <taxon>Bacteria</taxon>
        <taxon>Pseudomonadati</taxon>
        <taxon>Pseudomonadota</taxon>
        <taxon>Alphaproteobacteria</taxon>
        <taxon>Rhodospirillales</taxon>
        <taxon>Terasakiellaceae</taxon>
        <taxon>Terasakiella</taxon>
    </lineage>
</organism>